<evidence type="ECO:0000313" key="2">
    <source>
        <dbReference type="Proteomes" id="UP000664914"/>
    </source>
</evidence>
<dbReference type="EMBL" id="CP059319">
    <property type="protein sequence ID" value="QTH22473.1"/>
    <property type="molecule type" value="Genomic_DNA"/>
</dbReference>
<proteinExistence type="predicted"/>
<gene>
    <name evidence="1" type="ORF">HRJ34_02785</name>
</gene>
<dbReference type="Proteomes" id="UP000664914">
    <property type="component" value="Chromosome"/>
</dbReference>
<organism evidence="1 2">
    <name type="scientific">Rhizorhabdus wittichii</name>
    <dbReference type="NCBI Taxonomy" id="160791"/>
    <lineage>
        <taxon>Bacteria</taxon>
        <taxon>Pseudomonadati</taxon>
        <taxon>Pseudomonadota</taxon>
        <taxon>Alphaproteobacteria</taxon>
        <taxon>Sphingomonadales</taxon>
        <taxon>Sphingomonadaceae</taxon>
        <taxon>Rhizorhabdus</taxon>
    </lineage>
</organism>
<accession>A0A975D442</accession>
<reference evidence="1" key="2">
    <citation type="submission" date="2021-04" db="EMBL/GenBank/DDBJ databases">
        <title>Isolation and genomic analysis of the ibuprofen-degrading bacterium Sphingomonas strain MPO218.</title>
        <authorList>
            <person name="Aulestia M."/>
            <person name="Flores A."/>
            <person name="Mangas E.L."/>
            <person name="Perez-Pulido A.J."/>
            <person name="Santero E."/>
            <person name="Camacho E.M."/>
        </authorList>
    </citation>
    <scope>NUCLEOTIDE SEQUENCE</scope>
    <source>
        <strain evidence="1">MPO218</strain>
    </source>
</reference>
<reference evidence="1" key="1">
    <citation type="submission" date="2020-07" db="EMBL/GenBank/DDBJ databases">
        <authorList>
            <person name="Camacho E."/>
        </authorList>
    </citation>
    <scope>NUCLEOTIDE SEQUENCE</scope>
    <source>
        <strain evidence="1">MPO218</strain>
    </source>
</reference>
<dbReference type="RefSeq" id="WP_208633277.1">
    <property type="nucleotide sequence ID" value="NZ_CP059319.1"/>
</dbReference>
<name>A0A975D442_9SPHN</name>
<protein>
    <submittedName>
        <fullName evidence="1">Uncharacterized protein</fullName>
    </submittedName>
</protein>
<dbReference type="AlphaFoldDB" id="A0A975D442"/>
<sequence>MVQVYLIECRYCRGDGKSRINGIPQCDSSCSACGGDGDLTVEERNLEHSDRLRGPGWHE</sequence>
<evidence type="ECO:0000313" key="1">
    <source>
        <dbReference type="EMBL" id="QTH22473.1"/>
    </source>
</evidence>